<evidence type="ECO:0000313" key="1">
    <source>
        <dbReference type="EMBL" id="MBD9361295.1"/>
    </source>
</evidence>
<gene>
    <name evidence="1" type="ORF">EBB_12275</name>
</gene>
<organism evidence="1 2">
    <name type="scientific">Methylomonas fluvii</name>
    <dbReference type="NCBI Taxonomy" id="1854564"/>
    <lineage>
        <taxon>Bacteria</taxon>
        <taxon>Pseudomonadati</taxon>
        <taxon>Pseudomonadota</taxon>
        <taxon>Gammaproteobacteria</taxon>
        <taxon>Methylococcales</taxon>
        <taxon>Methylococcaceae</taxon>
        <taxon>Methylomonas</taxon>
    </lineage>
</organism>
<keyword evidence="2" id="KW-1185">Reference proteome</keyword>
<evidence type="ECO:0000313" key="2">
    <source>
        <dbReference type="Proteomes" id="UP000641152"/>
    </source>
</evidence>
<dbReference type="Gene3D" id="3.30.2310.20">
    <property type="entry name" value="RelE-like"/>
    <property type="match status" value="1"/>
</dbReference>
<proteinExistence type="predicted"/>
<accession>A0ABR9DDX5</accession>
<protein>
    <submittedName>
        <fullName evidence="1">Type II toxin-antitoxin system RelE/ParE family toxin</fullName>
    </submittedName>
</protein>
<comment type="caution">
    <text evidence="1">The sequence shown here is derived from an EMBL/GenBank/DDBJ whole genome shotgun (WGS) entry which is preliminary data.</text>
</comment>
<dbReference type="InterPro" id="IPR035093">
    <property type="entry name" value="RelE/ParE_toxin_dom_sf"/>
</dbReference>
<dbReference type="Proteomes" id="UP000641152">
    <property type="component" value="Unassembled WGS sequence"/>
</dbReference>
<dbReference type="EMBL" id="JACXST010000002">
    <property type="protein sequence ID" value="MBD9361295.1"/>
    <property type="molecule type" value="Genomic_DNA"/>
</dbReference>
<dbReference type="RefSeq" id="WP_192394125.1">
    <property type="nucleotide sequence ID" value="NZ_CAJHIU010000002.1"/>
</dbReference>
<reference evidence="1 2" key="1">
    <citation type="submission" date="2020-09" db="EMBL/GenBank/DDBJ databases">
        <title>Methylomonas albis sp. nov. and Methylomonas fluvii sp. nov.: Two cold-adapted methanotrophs from the River Elbe and an amended description of Methylovulum psychrotolerans strain Eb1.</title>
        <authorList>
            <person name="Bussmann I.K."/>
            <person name="Klings K.-W."/>
            <person name="Warnstedt J."/>
            <person name="Hoppert M."/>
            <person name="Saborowski A."/>
            <person name="Horn F."/>
            <person name="Liebner S."/>
        </authorList>
    </citation>
    <scope>NUCLEOTIDE SEQUENCE [LARGE SCALE GENOMIC DNA]</scope>
    <source>
        <strain evidence="1 2">EbB</strain>
    </source>
</reference>
<name>A0ABR9DDX5_9GAMM</name>
<sequence>MRTLYMAQFPESGTPMPEFGENIRGVVYQQYSFVYRLNGDAIEILTVYRENQP</sequence>